<proteinExistence type="inferred from homology"/>
<dbReference type="Gene3D" id="2.30.110.10">
    <property type="entry name" value="Electron Transport, Fmn-binding Protein, Chain A"/>
    <property type="match status" value="1"/>
</dbReference>
<dbReference type="InterPro" id="IPR002563">
    <property type="entry name" value="Flavin_Rdtase-like_dom"/>
</dbReference>
<evidence type="ECO:0000256" key="3">
    <source>
        <dbReference type="ARBA" id="ARBA00038054"/>
    </source>
</evidence>
<reference evidence="6" key="1">
    <citation type="submission" date="2018-05" db="EMBL/GenBank/DDBJ databases">
        <authorList>
            <person name="Du Z."/>
            <person name="Wang X."/>
        </authorList>
    </citation>
    <scope>NUCLEOTIDE SEQUENCE [LARGE SCALE GENOMIC DNA]</scope>
    <source>
        <strain evidence="6">CQN31</strain>
    </source>
</reference>
<dbReference type="RefSeq" id="WP_109872424.1">
    <property type="nucleotide sequence ID" value="NZ_QGNA01000004.1"/>
</dbReference>
<dbReference type="PANTHER" id="PTHR43567">
    <property type="entry name" value="FLAVOREDOXIN-RELATED-RELATED"/>
    <property type="match status" value="1"/>
</dbReference>
<dbReference type="PANTHER" id="PTHR43567:SF1">
    <property type="entry name" value="FLAVOREDOXIN"/>
    <property type="match status" value="1"/>
</dbReference>
<evidence type="ECO:0000259" key="4">
    <source>
        <dbReference type="SMART" id="SM00903"/>
    </source>
</evidence>
<comment type="caution">
    <text evidence="5">The sequence shown here is derived from an EMBL/GenBank/DDBJ whole genome shotgun (WGS) entry which is preliminary data.</text>
</comment>
<evidence type="ECO:0000313" key="5">
    <source>
        <dbReference type="EMBL" id="PWS36058.1"/>
    </source>
</evidence>
<evidence type="ECO:0000256" key="1">
    <source>
        <dbReference type="ARBA" id="ARBA00001917"/>
    </source>
</evidence>
<dbReference type="AlphaFoldDB" id="A0A317FEN7"/>
<keyword evidence="2" id="KW-0285">Flavoprotein</keyword>
<gene>
    <name evidence="5" type="ORF">DFH01_20595</name>
</gene>
<dbReference type="EMBL" id="QGNA01000004">
    <property type="protein sequence ID" value="PWS36058.1"/>
    <property type="molecule type" value="Genomic_DNA"/>
</dbReference>
<dbReference type="GO" id="GO:0010181">
    <property type="term" value="F:FMN binding"/>
    <property type="evidence" value="ECO:0007669"/>
    <property type="project" value="InterPro"/>
</dbReference>
<accession>A0A317FEN7</accession>
<name>A0A317FEN7_9PROT</name>
<organism evidence="5 6">
    <name type="scientific">Falsiroseomonas bella</name>
    <dbReference type="NCBI Taxonomy" id="2184016"/>
    <lineage>
        <taxon>Bacteria</taxon>
        <taxon>Pseudomonadati</taxon>
        <taxon>Pseudomonadota</taxon>
        <taxon>Alphaproteobacteria</taxon>
        <taxon>Acetobacterales</taxon>
        <taxon>Roseomonadaceae</taxon>
        <taxon>Falsiroseomonas</taxon>
    </lineage>
</organism>
<dbReference type="Proteomes" id="UP000245765">
    <property type="component" value="Unassembled WGS sequence"/>
</dbReference>
<evidence type="ECO:0000256" key="2">
    <source>
        <dbReference type="ARBA" id="ARBA00022630"/>
    </source>
</evidence>
<keyword evidence="6" id="KW-1185">Reference proteome</keyword>
<dbReference type="InterPro" id="IPR052174">
    <property type="entry name" value="Flavoredoxin"/>
</dbReference>
<dbReference type="SUPFAM" id="SSF50475">
    <property type="entry name" value="FMN-binding split barrel"/>
    <property type="match status" value="1"/>
</dbReference>
<sequence>MPRSFPLSRVYQLLEPGPVVLLTTSHRGQHDVMAMSWHMMMEFEPPLVGCIIGGGHLSFENLRRARDCVLAIPEAHLGRQVVGIGNCSGRGKDKFGAFGLTPRPARHVSAPLVAECFANLECRVADTRWVDRYNMFVLEVVQAWREPGVRAPRTLHHEGYGRFAIAAERIRLASRAR</sequence>
<feature type="domain" description="Flavin reductase like" evidence="4">
    <location>
        <begin position="13"/>
        <end position="162"/>
    </location>
</feature>
<protein>
    <submittedName>
        <fullName evidence="5">Flavin reductase</fullName>
    </submittedName>
</protein>
<comment type="cofactor">
    <cofactor evidence="1">
        <name>FMN</name>
        <dbReference type="ChEBI" id="CHEBI:58210"/>
    </cofactor>
</comment>
<dbReference type="GO" id="GO:0016646">
    <property type="term" value="F:oxidoreductase activity, acting on the CH-NH group of donors, NAD or NADP as acceptor"/>
    <property type="evidence" value="ECO:0007669"/>
    <property type="project" value="UniProtKB-ARBA"/>
</dbReference>
<dbReference type="Pfam" id="PF01613">
    <property type="entry name" value="Flavin_Reduct"/>
    <property type="match status" value="1"/>
</dbReference>
<dbReference type="SMART" id="SM00903">
    <property type="entry name" value="Flavin_Reduct"/>
    <property type="match status" value="1"/>
</dbReference>
<evidence type="ECO:0000313" key="6">
    <source>
        <dbReference type="Proteomes" id="UP000245765"/>
    </source>
</evidence>
<dbReference type="OrthoDB" id="9792436at2"/>
<dbReference type="InterPro" id="IPR012349">
    <property type="entry name" value="Split_barrel_FMN-bd"/>
</dbReference>
<comment type="similarity">
    <text evidence="3">Belongs to the flavoredoxin family.</text>
</comment>